<dbReference type="AlphaFoldDB" id="A0A8S2KUQ2"/>
<name>A0A8S2KUQ2_9BILA</name>
<feature type="chain" id="PRO_5035816406" description="Alpha-2-macroglobulin bait region domain-containing protein" evidence="1">
    <location>
        <begin position="17"/>
        <end position="1278"/>
    </location>
</feature>
<dbReference type="InterPro" id="IPR002890">
    <property type="entry name" value="MG2"/>
</dbReference>
<sequence length="1278" mass="145774">MLKFLLLCLNICVVSTNFSQNYRVRRQSPFADGVQPPSYLYESRRILATNAHRKTESNYMIVGPKLVRPSDIVSVWVTILNEQWAITNVAVSLFNQNDEIASNEERLIPNIPTAIIFQVPQNAPNGSYTIYVRGTLPDGDVVFYNETNVIFHAKSLSIFIQLDKPMYKNDQEVHFRCIPVYSDLRGYFSTVNVYIIGPMNNILRRWVNFQTSWGYVELSYKFASFIAFGTYSIRCEAQQSAAEKTFLVDFFLQKKIEVNVSLPFFINIESPTINGIITANYTTGRGVQGFVRLTVRLKSLDDSFEPAVNIIPVPDAPGPKLDYEYKRANFVIPMVDATREFGDLTNRELIFTATVYDPIWNETTNSSFLTSFYKTEYRIKFLNRQSGVFKPQMSYTANIAVLNGDQSRFRIADFDRSTTYVRVQTNFDTGLSLASIDYPIPDDSIIKHEFVIPNQNQTMYMSIRAELFVNKEFIQTAFIEQRSVRYRSRSQTYIQITTSTLEPRIDNYMIFTVNVSRYCPQVHYHIISASRIVYTDTIQMRDSRQQTVYVAVTRRMAPSAHILAYFVDVTGELVADVIHFHVNITSDTVALNLTINQRKDLTGNTVELLAYGPPQARVAFAGTEYAQYQLYGGNDFLEMDALIILHASPNYRFINIDQDGQVSAFAPRTSDGQHHVLLIIPSSSSRRIYIPIVPITAGKFDVTIEGITGIQRHIVPIEIEVVYEGITNQYSTSTLFSLEYTPRQMIEFDIIVPENFILPLRNYFLYIPGSPKATVYISGDVAGPYFWEGQDKELTSDNLIFKTVAAAEGALIGFASMVYDIIYLRQGHGAGGFDQDKLSQLLSKVNIEYNRLMAFYFDDGSDNGVHDGAFSNFGWKNETSVWLTSWVLIALKDATQAEWEQYDLFIDPRVRAKSSKWIITHQTNEGSWREHSHILDREKFQSLLHSNDTNLPLNLSLTAQAVIALKMNTDINGLIKDDMTDAIDRGRMWLEQYYHIIVDSFELAITTYALHICNSPEKDNAFNLLLKTQRTSADGIYWSNIDLPSNRIGYGTVTEHLLPKEESELEAHAIASTSFALLTYIFRAQILLGKPIVTWLQARRNFVAGWCSSYDSFFALRSLVNYAIRHGNTIQAYNLRVNISSSTSSSRNSEPISINNENIIDLKTYSLDPVHGRVFIDTYGVGYSLVQMIVTANVEYPELIRPIPYQGFDLSLNIHLSQKYNFSYLIYEPCVTWLPNPIKSHRSGWSIFTIEIPTGYTIEERFLKDLVGFGIVRNLRDA</sequence>
<keyword evidence="1" id="KW-0732">Signal</keyword>
<evidence type="ECO:0000259" key="2">
    <source>
        <dbReference type="SMART" id="SM01359"/>
    </source>
</evidence>
<dbReference type="SUPFAM" id="SSF48239">
    <property type="entry name" value="Terpenoid cyclases/Protein prenyltransferases"/>
    <property type="match status" value="1"/>
</dbReference>
<organism evidence="3 4">
    <name type="scientific">Rotaria magnacalcarata</name>
    <dbReference type="NCBI Taxonomy" id="392030"/>
    <lineage>
        <taxon>Eukaryota</taxon>
        <taxon>Metazoa</taxon>
        <taxon>Spiralia</taxon>
        <taxon>Gnathifera</taxon>
        <taxon>Rotifera</taxon>
        <taxon>Eurotatoria</taxon>
        <taxon>Bdelloidea</taxon>
        <taxon>Philodinida</taxon>
        <taxon>Philodinidae</taxon>
        <taxon>Rotaria</taxon>
    </lineage>
</organism>
<dbReference type="Gene3D" id="2.60.40.2950">
    <property type="match status" value="1"/>
</dbReference>
<dbReference type="Proteomes" id="UP000676336">
    <property type="component" value="Unassembled WGS sequence"/>
</dbReference>
<accession>A0A8S2KUQ2</accession>
<dbReference type="Pfam" id="PF07678">
    <property type="entry name" value="TED_complement"/>
    <property type="match status" value="1"/>
</dbReference>
<gene>
    <name evidence="3" type="ORF">SMN809_LOCUS4876</name>
</gene>
<dbReference type="Pfam" id="PF07703">
    <property type="entry name" value="A2M_BRD"/>
    <property type="match status" value="1"/>
</dbReference>
<dbReference type="GO" id="GO:0004866">
    <property type="term" value="F:endopeptidase inhibitor activity"/>
    <property type="evidence" value="ECO:0007669"/>
    <property type="project" value="InterPro"/>
</dbReference>
<dbReference type="InterPro" id="IPR011626">
    <property type="entry name" value="Alpha-macroglobulin_TED"/>
</dbReference>
<dbReference type="InterPro" id="IPR008930">
    <property type="entry name" value="Terpenoid_cyclase/PrenylTrfase"/>
</dbReference>
<dbReference type="PANTHER" id="PTHR11412">
    <property type="entry name" value="MACROGLOBULIN / COMPLEMENT"/>
    <property type="match status" value="1"/>
</dbReference>
<feature type="signal peptide" evidence="1">
    <location>
        <begin position="1"/>
        <end position="16"/>
    </location>
</feature>
<dbReference type="Gene3D" id="2.60.40.1930">
    <property type="match status" value="2"/>
</dbReference>
<feature type="non-terminal residue" evidence="3">
    <location>
        <position position="1278"/>
    </location>
</feature>
<evidence type="ECO:0000313" key="4">
    <source>
        <dbReference type="Proteomes" id="UP000676336"/>
    </source>
</evidence>
<dbReference type="Pfam" id="PF01835">
    <property type="entry name" value="MG2"/>
    <property type="match status" value="1"/>
</dbReference>
<protein>
    <recommendedName>
        <fullName evidence="2">Alpha-2-macroglobulin bait region domain-containing protein</fullName>
    </recommendedName>
</protein>
<dbReference type="Gene3D" id="1.50.10.20">
    <property type="match status" value="1"/>
</dbReference>
<dbReference type="GO" id="GO:0005615">
    <property type="term" value="C:extracellular space"/>
    <property type="evidence" value="ECO:0007669"/>
    <property type="project" value="InterPro"/>
</dbReference>
<dbReference type="SMART" id="SM01359">
    <property type="entry name" value="A2M_N_2"/>
    <property type="match status" value="1"/>
</dbReference>
<evidence type="ECO:0000256" key="1">
    <source>
        <dbReference type="SAM" id="SignalP"/>
    </source>
</evidence>
<proteinExistence type="predicted"/>
<feature type="domain" description="Alpha-2-macroglobulin bait region" evidence="2">
    <location>
        <begin position="494"/>
        <end position="630"/>
    </location>
</feature>
<dbReference type="EMBL" id="CAJOBI010001169">
    <property type="protein sequence ID" value="CAF3867171.1"/>
    <property type="molecule type" value="Genomic_DNA"/>
</dbReference>
<dbReference type="InterPro" id="IPR011625">
    <property type="entry name" value="A2M_N_BRD"/>
</dbReference>
<dbReference type="InterPro" id="IPR050473">
    <property type="entry name" value="A2M/Complement_sys"/>
</dbReference>
<dbReference type="PANTHER" id="PTHR11412:SF146">
    <property type="entry name" value="CD109 ANTIGEN"/>
    <property type="match status" value="1"/>
</dbReference>
<evidence type="ECO:0000313" key="3">
    <source>
        <dbReference type="EMBL" id="CAF3867171.1"/>
    </source>
</evidence>
<reference evidence="3" key="1">
    <citation type="submission" date="2021-02" db="EMBL/GenBank/DDBJ databases">
        <authorList>
            <person name="Nowell W R."/>
        </authorList>
    </citation>
    <scope>NUCLEOTIDE SEQUENCE</scope>
</reference>
<comment type="caution">
    <text evidence="3">The sequence shown here is derived from an EMBL/GenBank/DDBJ whole genome shotgun (WGS) entry which is preliminary data.</text>
</comment>